<evidence type="ECO:0000313" key="2">
    <source>
        <dbReference type="EMBL" id="EMA09969.1"/>
    </source>
</evidence>
<name>M0JPS1_HALVA</name>
<feature type="region of interest" description="Disordered" evidence="1">
    <location>
        <begin position="1"/>
        <end position="114"/>
    </location>
</feature>
<feature type="compositionally biased region" description="Acidic residues" evidence="1">
    <location>
        <begin position="76"/>
        <end position="91"/>
    </location>
</feature>
<evidence type="ECO:0000256" key="1">
    <source>
        <dbReference type="SAM" id="MobiDB-lite"/>
    </source>
</evidence>
<comment type="caution">
    <text evidence="2">The sequence shown here is derived from an EMBL/GenBank/DDBJ whole genome shotgun (WGS) entry which is preliminary data.</text>
</comment>
<accession>M0JPS1</accession>
<proteinExistence type="predicted"/>
<gene>
    <name evidence="2" type="ORF">C437_04910</name>
</gene>
<feature type="compositionally biased region" description="Polar residues" evidence="1">
    <location>
        <begin position="1"/>
        <end position="26"/>
    </location>
</feature>
<dbReference type="PATRIC" id="fig|662477.6.peg.937"/>
<reference evidence="2 3" key="1">
    <citation type="journal article" date="2014" name="PLoS Genet.">
        <title>Phylogenetically driven sequencing of extremely halophilic archaea reveals strategies for static and dynamic osmo-response.</title>
        <authorList>
            <person name="Becker E.A."/>
            <person name="Seitzer P.M."/>
            <person name="Tritt A."/>
            <person name="Larsen D."/>
            <person name="Krusor M."/>
            <person name="Yao A.I."/>
            <person name="Wu D."/>
            <person name="Madern D."/>
            <person name="Eisen J.A."/>
            <person name="Darling A.E."/>
            <person name="Facciotti M.T."/>
        </authorList>
    </citation>
    <scope>NUCLEOTIDE SEQUENCE [LARGE SCALE GENOMIC DNA]</scope>
    <source>
        <strain evidence="2 3">ATCC 29715</strain>
    </source>
</reference>
<evidence type="ECO:0000313" key="3">
    <source>
        <dbReference type="Proteomes" id="UP000011534"/>
    </source>
</evidence>
<feature type="region of interest" description="Disordered" evidence="1">
    <location>
        <begin position="137"/>
        <end position="164"/>
    </location>
</feature>
<sequence length="164" mass="17732">METDTAQVFEQQTGPETTPTDINSRTPFLDADPSGSGGDTGDGFNRVRQQDTPVRSRSDSNRVRENDLPRDRDIGFNEETEDSLVDTEEESSSGGKPEEEEYLPSIGGIFSGRTISPEEAEELEQQGLSGLEIRPVVADTQEPEQASVDTDVGSVDPLAADARA</sequence>
<dbReference type="EMBL" id="AOLQ01000014">
    <property type="protein sequence ID" value="EMA09969.1"/>
    <property type="molecule type" value="Genomic_DNA"/>
</dbReference>
<organism evidence="2 3">
    <name type="scientific">Haloarcula vallismortis ATCC 29715</name>
    <dbReference type="NCBI Taxonomy" id="662477"/>
    <lineage>
        <taxon>Archaea</taxon>
        <taxon>Methanobacteriati</taxon>
        <taxon>Methanobacteriota</taxon>
        <taxon>Stenosarchaea group</taxon>
        <taxon>Halobacteria</taxon>
        <taxon>Halobacteriales</taxon>
        <taxon>Haloarculaceae</taxon>
        <taxon>Haloarcula</taxon>
    </lineage>
</organism>
<dbReference type="AlphaFoldDB" id="M0JPS1"/>
<dbReference type="Proteomes" id="UP000011534">
    <property type="component" value="Unassembled WGS sequence"/>
</dbReference>
<protein>
    <submittedName>
        <fullName evidence="2">Uncharacterized protein</fullName>
    </submittedName>
</protein>
<keyword evidence="3" id="KW-1185">Reference proteome</keyword>
<feature type="compositionally biased region" description="Basic and acidic residues" evidence="1">
    <location>
        <begin position="54"/>
        <end position="75"/>
    </location>
</feature>